<gene>
    <name evidence="2" type="ORF">KY290_010905</name>
</gene>
<protein>
    <recommendedName>
        <fullName evidence="1">Tf2-1-like SH3-like domain-containing protein</fullName>
    </recommendedName>
</protein>
<proteinExistence type="predicted"/>
<keyword evidence="3" id="KW-1185">Reference proteome</keyword>
<accession>A0ABQ7VZ38</accession>
<organism evidence="2 3">
    <name type="scientific">Solanum tuberosum</name>
    <name type="common">Potato</name>
    <dbReference type="NCBI Taxonomy" id="4113"/>
    <lineage>
        <taxon>Eukaryota</taxon>
        <taxon>Viridiplantae</taxon>
        <taxon>Streptophyta</taxon>
        <taxon>Embryophyta</taxon>
        <taxon>Tracheophyta</taxon>
        <taxon>Spermatophyta</taxon>
        <taxon>Magnoliopsida</taxon>
        <taxon>eudicotyledons</taxon>
        <taxon>Gunneridae</taxon>
        <taxon>Pentapetalae</taxon>
        <taxon>asterids</taxon>
        <taxon>lamiids</taxon>
        <taxon>Solanales</taxon>
        <taxon>Solanaceae</taxon>
        <taxon>Solanoideae</taxon>
        <taxon>Solaneae</taxon>
        <taxon>Solanum</taxon>
    </lineage>
</organism>
<dbReference type="PANTHER" id="PTHR46148">
    <property type="entry name" value="CHROMO DOMAIN-CONTAINING PROTEIN"/>
    <property type="match status" value="1"/>
</dbReference>
<evidence type="ECO:0000259" key="1">
    <source>
        <dbReference type="Pfam" id="PF24626"/>
    </source>
</evidence>
<reference evidence="2 3" key="1">
    <citation type="journal article" date="2021" name="bioRxiv">
        <title>Chromosome-scale and haplotype-resolved genome assembly of a tetraploid potato cultivar.</title>
        <authorList>
            <person name="Sun H."/>
            <person name="Jiao W.-B."/>
            <person name="Krause K."/>
            <person name="Campoy J.A."/>
            <person name="Goel M."/>
            <person name="Folz-Donahue K."/>
            <person name="Kukat C."/>
            <person name="Huettel B."/>
            <person name="Schneeberger K."/>
        </authorList>
    </citation>
    <scope>NUCLEOTIDE SEQUENCE [LARGE SCALE GENOMIC DNA]</scope>
    <source>
        <strain evidence="2">SolTubOtavaFocal</strain>
        <tissue evidence="2">Leaves</tissue>
    </source>
</reference>
<dbReference type="InterPro" id="IPR056924">
    <property type="entry name" value="SH3_Tf2-1"/>
</dbReference>
<feature type="domain" description="Tf2-1-like SH3-like" evidence="1">
    <location>
        <begin position="31"/>
        <end position="96"/>
    </location>
</feature>
<evidence type="ECO:0000313" key="3">
    <source>
        <dbReference type="Proteomes" id="UP000826656"/>
    </source>
</evidence>
<dbReference type="Pfam" id="PF24626">
    <property type="entry name" value="SH3_Tf2-1"/>
    <property type="match status" value="1"/>
</dbReference>
<sequence>MDLLKNNLTRAQKRTKDVVDRKRQHGEFGVGEWAYVKLKPYRQHSLRLQRHHKLGRRYFGLLKVQKMIGTVAYKLDLPNEARIHPVFHVSMLRRCVGIPENQVTPLHLQDAPITHMPDLVDKVLIGDRVM</sequence>
<comment type="caution">
    <text evidence="2">The sequence shown here is derived from an EMBL/GenBank/DDBJ whole genome shotgun (WGS) entry which is preliminary data.</text>
</comment>
<dbReference type="Proteomes" id="UP000826656">
    <property type="component" value="Unassembled WGS sequence"/>
</dbReference>
<dbReference type="PANTHER" id="PTHR46148:SF54">
    <property type="entry name" value="RETROTRANSPOSON-LIKE PROTEIN"/>
    <property type="match status" value="1"/>
</dbReference>
<dbReference type="EMBL" id="JAIVGD010000005">
    <property type="protein sequence ID" value="KAH0773768.1"/>
    <property type="molecule type" value="Genomic_DNA"/>
</dbReference>
<name>A0ABQ7VZ38_SOLTU</name>
<evidence type="ECO:0000313" key="2">
    <source>
        <dbReference type="EMBL" id="KAH0773768.1"/>
    </source>
</evidence>